<feature type="compositionally biased region" description="Polar residues" evidence="2">
    <location>
        <begin position="397"/>
        <end position="409"/>
    </location>
</feature>
<proteinExistence type="predicted"/>
<dbReference type="InterPro" id="IPR001841">
    <property type="entry name" value="Znf_RING"/>
</dbReference>
<dbReference type="GO" id="GO:0004842">
    <property type="term" value="F:ubiquitin-protein transferase activity"/>
    <property type="evidence" value="ECO:0000318"/>
    <property type="project" value="GO_Central"/>
</dbReference>
<keyword evidence="1" id="KW-0479">Metal-binding</keyword>
<reference evidence="5" key="2">
    <citation type="submission" date="2025-08" db="UniProtKB">
        <authorList>
            <consortium name="RefSeq"/>
        </authorList>
    </citation>
    <scope>IDENTIFICATION</scope>
    <source>
        <tissue evidence="5">Leaf</tissue>
    </source>
</reference>
<feature type="region of interest" description="Disordered" evidence="2">
    <location>
        <begin position="344"/>
        <end position="363"/>
    </location>
</feature>
<dbReference type="InterPro" id="IPR013083">
    <property type="entry name" value="Znf_RING/FYVE/PHD"/>
</dbReference>
<dbReference type="InterPro" id="IPR002035">
    <property type="entry name" value="VWF_A"/>
</dbReference>
<evidence type="ECO:0000313" key="4">
    <source>
        <dbReference type="Proteomes" id="UP000813463"/>
    </source>
</evidence>
<sequence length="462" mass="51076">MGGNSSKDEFRRSTSSNQWNQYENQQAGYSQPYYAPPEDQFHHQQPYPQTPAPTSSSSYGGTGQTHEHKKRFEKMYSRIADEYKSLDEVTQALARAGLESSNLIVGIDFTKSNEWTGKMSFNNRSLHHTGHGQNPYEQAISIIGKTLAAFDDDNLIPCYGFGDASTHDQDVFSFYPDGRVCNGFEEVLSRYREIVPHLRLAGPTSFAPVIEMAITIVEQSGGQYHVLLIIADGQVTRSIDTERGRLSPQEQKTVDAIVEASKYPLSIVVVGVGDGPWDMMKEFDDNIPARDFDNFQFVNFTEIMAKNNHQTRKETEFALSALMEIPSQYKATIELNLLGRRRGASPGRIPLPPPSHNAQSLSSASSFNYPKFSQSTSFQSSAPAYYGNPSHVGTAPSAPSSTPDAGPPATSSEFDNLLCPICLTNNKDMAFGCGHQTCAECGQDLLNCPICRSTIQTRIKLY</sequence>
<keyword evidence="1" id="KW-0863">Zinc-finger</keyword>
<dbReference type="InterPro" id="IPR010734">
    <property type="entry name" value="Copine_C"/>
</dbReference>
<dbReference type="Gene3D" id="3.30.40.10">
    <property type="entry name" value="Zinc/RING finger domain, C3HC4 (zinc finger)"/>
    <property type="match status" value="1"/>
</dbReference>
<feature type="region of interest" description="Disordered" evidence="2">
    <location>
        <begin position="1"/>
        <end position="69"/>
    </location>
</feature>
<dbReference type="GO" id="GO:0008270">
    <property type="term" value="F:zinc ion binding"/>
    <property type="evidence" value="ECO:0007669"/>
    <property type="project" value="UniProtKB-KW"/>
</dbReference>
<reference evidence="4" key="1">
    <citation type="journal article" date="2021" name="Nat. Commun.">
        <title>Genomic analyses provide insights into spinach domestication and the genetic basis of agronomic traits.</title>
        <authorList>
            <person name="Cai X."/>
            <person name="Sun X."/>
            <person name="Xu C."/>
            <person name="Sun H."/>
            <person name="Wang X."/>
            <person name="Ge C."/>
            <person name="Zhang Z."/>
            <person name="Wang Q."/>
            <person name="Fei Z."/>
            <person name="Jiao C."/>
            <person name="Wang Q."/>
        </authorList>
    </citation>
    <scope>NUCLEOTIDE SEQUENCE [LARGE SCALE GENOMIC DNA]</scope>
    <source>
        <strain evidence="4">cv. Varoflay</strain>
    </source>
</reference>
<feature type="compositionally biased region" description="Polar residues" evidence="2">
    <location>
        <begin position="13"/>
        <end position="29"/>
    </location>
</feature>
<feature type="region of interest" description="Disordered" evidence="2">
    <location>
        <begin position="389"/>
        <end position="409"/>
    </location>
</feature>
<feature type="domain" description="RING-type" evidence="3">
    <location>
        <begin position="419"/>
        <end position="452"/>
    </location>
</feature>
<dbReference type="OrthoDB" id="5855668at2759"/>
<dbReference type="Pfam" id="PF13920">
    <property type="entry name" value="zf-C3HC4_3"/>
    <property type="match status" value="1"/>
</dbReference>
<keyword evidence="4" id="KW-1185">Reference proteome</keyword>
<evidence type="ECO:0000256" key="1">
    <source>
        <dbReference type="PROSITE-ProRule" id="PRU00175"/>
    </source>
</evidence>
<evidence type="ECO:0000256" key="2">
    <source>
        <dbReference type="SAM" id="MobiDB-lite"/>
    </source>
</evidence>
<dbReference type="KEGG" id="soe:110798771"/>
<dbReference type="SMART" id="SM00327">
    <property type="entry name" value="VWA"/>
    <property type="match status" value="1"/>
</dbReference>
<dbReference type="Pfam" id="PF07002">
    <property type="entry name" value="Copine"/>
    <property type="match status" value="1"/>
</dbReference>
<dbReference type="Proteomes" id="UP000813463">
    <property type="component" value="Chromosome 3"/>
</dbReference>
<protein>
    <submittedName>
        <fullName evidence="5">E3 ubiquitin-protein ligase RGLG2</fullName>
    </submittedName>
</protein>
<dbReference type="GeneID" id="110798771"/>
<gene>
    <name evidence="5" type="primary">LOC110798771</name>
</gene>
<keyword evidence="1" id="KW-0862">Zinc</keyword>
<dbReference type="SUPFAM" id="SSF53300">
    <property type="entry name" value="vWA-like"/>
    <property type="match status" value="1"/>
</dbReference>
<evidence type="ECO:0000313" key="5">
    <source>
        <dbReference type="RefSeq" id="XP_021859660.1"/>
    </source>
</evidence>
<dbReference type="GO" id="GO:0016567">
    <property type="term" value="P:protein ubiquitination"/>
    <property type="evidence" value="ECO:0000318"/>
    <property type="project" value="GO_Central"/>
</dbReference>
<dbReference type="InterPro" id="IPR052079">
    <property type="entry name" value="E3_ligase/Copine_domain"/>
</dbReference>
<dbReference type="AlphaFoldDB" id="A0A9R0K5V3"/>
<dbReference type="RefSeq" id="XP_021859660.1">
    <property type="nucleotide sequence ID" value="XM_022003968.2"/>
</dbReference>
<accession>A0A9R0K5V3</accession>
<dbReference type="SUPFAM" id="SSF57850">
    <property type="entry name" value="RING/U-box"/>
    <property type="match status" value="1"/>
</dbReference>
<dbReference type="PANTHER" id="PTHR45751">
    <property type="entry name" value="COPINE FAMILY PROTEIN 1"/>
    <property type="match status" value="1"/>
</dbReference>
<name>A0A9R0K5V3_SPIOL</name>
<dbReference type="PROSITE" id="PS50089">
    <property type="entry name" value="ZF_RING_2"/>
    <property type="match status" value="1"/>
</dbReference>
<dbReference type="InterPro" id="IPR036465">
    <property type="entry name" value="vWFA_dom_sf"/>
</dbReference>
<dbReference type="GO" id="GO:0005634">
    <property type="term" value="C:nucleus"/>
    <property type="evidence" value="ECO:0000318"/>
    <property type="project" value="GO_Central"/>
</dbReference>
<dbReference type="SMART" id="SM00184">
    <property type="entry name" value="RING"/>
    <property type="match status" value="1"/>
</dbReference>
<evidence type="ECO:0000259" key="3">
    <source>
        <dbReference type="PROSITE" id="PS50089"/>
    </source>
</evidence>
<organism evidence="4 5">
    <name type="scientific">Spinacia oleracea</name>
    <name type="common">Spinach</name>
    <dbReference type="NCBI Taxonomy" id="3562"/>
    <lineage>
        <taxon>Eukaryota</taxon>
        <taxon>Viridiplantae</taxon>
        <taxon>Streptophyta</taxon>
        <taxon>Embryophyta</taxon>
        <taxon>Tracheophyta</taxon>
        <taxon>Spermatophyta</taxon>
        <taxon>Magnoliopsida</taxon>
        <taxon>eudicotyledons</taxon>
        <taxon>Gunneridae</taxon>
        <taxon>Pentapetalae</taxon>
        <taxon>Caryophyllales</taxon>
        <taxon>Chenopodiaceae</taxon>
        <taxon>Chenopodioideae</taxon>
        <taxon>Anserineae</taxon>
        <taxon>Spinacia</taxon>
    </lineage>
</organism>
<dbReference type="PANTHER" id="PTHR45751:SF29">
    <property type="entry name" value="E3 UBIQUITIN-PROTEIN LIGASE RGLG2"/>
    <property type="match status" value="1"/>
</dbReference>
<feature type="compositionally biased region" description="Basic and acidic residues" evidence="2">
    <location>
        <begin position="1"/>
        <end position="12"/>
    </location>
</feature>